<dbReference type="AlphaFoldDB" id="A0A5S4V3L9"/>
<feature type="transmembrane region" description="Helical" evidence="1">
    <location>
        <begin position="147"/>
        <end position="172"/>
    </location>
</feature>
<keyword evidence="1" id="KW-1133">Transmembrane helix</keyword>
<reference evidence="2 3" key="1">
    <citation type="submission" date="2019-08" db="EMBL/GenBank/DDBJ databases">
        <authorList>
            <person name="Hu J."/>
        </authorList>
    </citation>
    <scope>NUCLEOTIDE SEQUENCE [LARGE SCALE GENOMIC DNA]</scope>
    <source>
        <strain evidence="2 3">NEAU-184</strain>
    </source>
</reference>
<proteinExistence type="predicted"/>
<dbReference type="EMBL" id="VSSB01000001">
    <property type="protein sequence ID" value="TYL53586.1"/>
    <property type="molecule type" value="Genomic_DNA"/>
</dbReference>
<feature type="transmembrane region" description="Helical" evidence="1">
    <location>
        <begin position="21"/>
        <end position="43"/>
    </location>
</feature>
<sequence length="217" mass="22007">MVVEQVEPNRDTAPSRSSASAVADVLVGAVCGIAWGAAFRTYMSEIVGGASRVDWYGTVVAIIGAGAITGVLLGLAEYFRRTGGRRHWRWLALAPLTFAVLPLTMPGALIALVTQGLGGGAVAVALTAIAGGFAVSGRGPLWGRITCGVLALAVIGGIVATVPAIGGIRLALDQPRGAWVAILAASCLVVLCLASSIPFRRVEDAAAASVDTRSSEA</sequence>
<feature type="transmembrane region" description="Helical" evidence="1">
    <location>
        <begin position="55"/>
        <end position="76"/>
    </location>
</feature>
<feature type="transmembrane region" description="Helical" evidence="1">
    <location>
        <begin position="178"/>
        <end position="199"/>
    </location>
</feature>
<feature type="transmembrane region" description="Helical" evidence="1">
    <location>
        <begin position="88"/>
        <end position="111"/>
    </location>
</feature>
<protein>
    <submittedName>
        <fullName evidence="2">Uncharacterized protein</fullName>
    </submittedName>
</protein>
<organism evidence="2 3">
    <name type="scientific">Agromyces mariniharenae</name>
    <dbReference type="NCBI Taxonomy" id="2604423"/>
    <lineage>
        <taxon>Bacteria</taxon>
        <taxon>Bacillati</taxon>
        <taxon>Actinomycetota</taxon>
        <taxon>Actinomycetes</taxon>
        <taxon>Micrococcales</taxon>
        <taxon>Microbacteriaceae</taxon>
        <taxon>Agromyces</taxon>
    </lineage>
</organism>
<evidence type="ECO:0000256" key="1">
    <source>
        <dbReference type="SAM" id="Phobius"/>
    </source>
</evidence>
<dbReference type="RefSeq" id="WP_148733053.1">
    <property type="nucleotide sequence ID" value="NZ_VSSB01000001.1"/>
</dbReference>
<keyword evidence="1" id="KW-0472">Membrane</keyword>
<keyword evidence="1" id="KW-0812">Transmembrane</keyword>
<dbReference type="Proteomes" id="UP000325243">
    <property type="component" value="Unassembled WGS sequence"/>
</dbReference>
<gene>
    <name evidence="2" type="ORF">FYC51_07985</name>
</gene>
<comment type="caution">
    <text evidence="2">The sequence shown here is derived from an EMBL/GenBank/DDBJ whole genome shotgun (WGS) entry which is preliminary data.</text>
</comment>
<accession>A0A5S4V3L9</accession>
<evidence type="ECO:0000313" key="2">
    <source>
        <dbReference type="EMBL" id="TYL53586.1"/>
    </source>
</evidence>
<name>A0A5S4V3L9_9MICO</name>
<evidence type="ECO:0000313" key="3">
    <source>
        <dbReference type="Proteomes" id="UP000325243"/>
    </source>
</evidence>
<feature type="transmembrane region" description="Helical" evidence="1">
    <location>
        <begin position="117"/>
        <end position="135"/>
    </location>
</feature>
<keyword evidence="3" id="KW-1185">Reference proteome</keyword>